<dbReference type="InterPro" id="IPR016130">
    <property type="entry name" value="Tyr_Pase_AS"/>
</dbReference>
<protein>
    <recommendedName>
        <fullName evidence="1">Tyrosine specific protein phosphatases domain-containing protein</fullName>
    </recommendedName>
</protein>
<dbReference type="SUPFAM" id="SSF52799">
    <property type="entry name" value="(Phosphotyrosine protein) phosphatases II"/>
    <property type="match status" value="1"/>
</dbReference>
<evidence type="ECO:0000313" key="3">
    <source>
        <dbReference type="Proteomes" id="UP000287171"/>
    </source>
</evidence>
<evidence type="ECO:0000313" key="2">
    <source>
        <dbReference type="EMBL" id="GCE29528.1"/>
    </source>
</evidence>
<gene>
    <name evidence="2" type="ORF">KDA_50120</name>
</gene>
<dbReference type="RefSeq" id="WP_218027566.1">
    <property type="nucleotide sequence ID" value="NZ_BIFT01000002.1"/>
</dbReference>
<reference evidence="3" key="1">
    <citation type="submission" date="2018-12" db="EMBL/GenBank/DDBJ databases">
        <title>Tengunoibacter tsumagoiensis gen. nov., sp. nov., Dictyobacter kobayashii sp. nov., D. alpinus sp. nov., and D. joshuensis sp. nov. and description of Dictyobacteraceae fam. nov. within the order Ktedonobacterales isolated from Tengu-no-mugimeshi.</title>
        <authorList>
            <person name="Wang C.M."/>
            <person name="Zheng Y."/>
            <person name="Sakai Y."/>
            <person name="Toyoda A."/>
            <person name="Minakuchi Y."/>
            <person name="Abe K."/>
            <person name="Yokota A."/>
            <person name="Yabe S."/>
        </authorList>
    </citation>
    <scope>NUCLEOTIDE SEQUENCE [LARGE SCALE GENOMIC DNA]</scope>
    <source>
        <strain evidence="3">Uno16</strain>
    </source>
</reference>
<dbReference type="InterPro" id="IPR000340">
    <property type="entry name" value="Dual-sp_phosphatase_cat-dom"/>
</dbReference>
<feature type="domain" description="Tyrosine specific protein phosphatases" evidence="1">
    <location>
        <begin position="118"/>
        <end position="190"/>
    </location>
</feature>
<comment type="caution">
    <text evidence="2">The sequence shown here is derived from an EMBL/GenBank/DDBJ whole genome shotgun (WGS) entry which is preliminary data.</text>
</comment>
<dbReference type="AlphaFoldDB" id="A0A402BDQ1"/>
<dbReference type="PROSITE" id="PS00383">
    <property type="entry name" value="TYR_PHOSPHATASE_1"/>
    <property type="match status" value="1"/>
</dbReference>
<accession>A0A402BDQ1</accession>
<dbReference type="EMBL" id="BIFT01000002">
    <property type="protein sequence ID" value="GCE29528.1"/>
    <property type="molecule type" value="Genomic_DNA"/>
</dbReference>
<sequence length="205" mass="23246">MFDRWGYPIEQTGENFHMGAVLTKLAEWLSRPERGFSAASEQEPFVFGARRPGFPFPRVSSPLVLCWIAFMQAQGMTRVLCLLPSRQLDGYSDLLGAYRQMFGEHNVLWVPIDDFHLAEEVQLINQILPFFIEGTLHQEKTVVHCSGGVGRTGHVLAAWLVSCRGMSNEEAIAAVKRQGRNAHESRDKRLDTLLDRCRDAFPQIE</sequence>
<evidence type="ECO:0000259" key="1">
    <source>
        <dbReference type="PROSITE" id="PS50056"/>
    </source>
</evidence>
<dbReference type="Pfam" id="PF00782">
    <property type="entry name" value="DSPc"/>
    <property type="match status" value="1"/>
</dbReference>
<dbReference type="Proteomes" id="UP000287171">
    <property type="component" value="Unassembled WGS sequence"/>
</dbReference>
<dbReference type="Gene3D" id="3.90.190.10">
    <property type="entry name" value="Protein tyrosine phosphatase superfamily"/>
    <property type="match status" value="1"/>
</dbReference>
<name>A0A402BDQ1_9CHLR</name>
<proteinExistence type="predicted"/>
<dbReference type="FunFam" id="3.90.190.10:FF:000157">
    <property type="entry name" value="Protein-tyrosine phosphatase"/>
    <property type="match status" value="1"/>
</dbReference>
<keyword evidence="3" id="KW-1185">Reference proteome</keyword>
<dbReference type="InterPro" id="IPR000387">
    <property type="entry name" value="Tyr_Pase_dom"/>
</dbReference>
<dbReference type="PROSITE" id="PS50056">
    <property type="entry name" value="TYR_PHOSPHATASE_2"/>
    <property type="match status" value="1"/>
</dbReference>
<organism evidence="2 3">
    <name type="scientific">Dictyobacter alpinus</name>
    <dbReference type="NCBI Taxonomy" id="2014873"/>
    <lineage>
        <taxon>Bacteria</taxon>
        <taxon>Bacillati</taxon>
        <taxon>Chloroflexota</taxon>
        <taxon>Ktedonobacteria</taxon>
        <taxon>Ktedonobacterales</taxon>
        <taxon>Dictyobacteraceae</taxon>
        <taxon>Dictyobacter</taxon>
    </lineage>
</organism>
<dbReference type="InterPro" id="IPR029021">
    <property type="entry name" value="Prot-tyrosine_phosphatase-like"/>
</dbReference>